<name>A0A917IR56_9BACT</name>
<evidence type="ECO:0000256" key="1">
    <source>
        <dbReference type="SAM" id="SignalP"/>
    </source>
</evidence>
<proteinExistence type="predicted"/>
<reference evidence="2" key="1">
    <citation type="journal article" date="2014" name="Int. J. Syst. Evol. Microbiol.">
        <title>Complete genome sequence of Corynebacterium casei LMG S-19264T (=DSM 44701T), isolated from a smear-ripened cheese.</title>
        <authorList>
            <consortium name="US DOE Joint Genome Institute (JGI-PGF)"/>
            <person name="Walter F."/>
            <person name="Albersmeier A."/>
            <person name="Kalinowski J."/>
            <person name="Ruckert C."/>
        </authorList>
    </citation>
    <scope>NUCLEOTIDE SEQUENCE</scope>
    <source>
        <strain evidence="2">CGMCC 1.15290</strain>
    </source>
</reference>
<dbReference type="AlphaFoldDB" id="A0A917IR56"/>
<feature type="signal peptide" evidence="1">
    <location>
        <begin position="1"/>
        <end position="18"/>
    </location>
</feature>
<dbReference type="Pfam" id="PF14064">
    <property type="entry name" value="HmuY"/>
    <property type="match status" value="1"/>
</dbReference>
<keyword evidence="3" id="KW-1185">Reference proteome</keyword>
<sequence length="194" mass="20532">MKKNKLFLCAFAALSVLAVSCSKDDDADTTAPAVTSTVTVRNLAADTGNTSHYVFFRLSDSTIVPLSDSASTKWDIGFRTTSIIVNGGVSGPGTAAAQTVATGFADLTTAPATGYLRDSAGGRAIAAWYDYNPTTHIVTPKAGNTIVVKTANNKYAKISILSYYKDAVAAPQLSTPSRYYTFRYSIQQNGTANF</sequence>
<feature type="chain" id="PRO_5037985066" description="HmuY protein" evidence="1">
    <location>
        <begin position="19"/>
        <end position="194"/>
    </location>
</feature>
<keyword evidence="1" id="KW-0732">Signal</keyword>
<evidence type="ECO:0000313" key="3">
    <source>
        <dbReference type="Proteomes" id="UP000627292"/>
    </source>
</evidence>
<dbReference type="CDD" id="cd12105">
    <property type="entry name" value="HmuY"/>
    <property type="match status" value="1"/>
</dbReference>
<evidence type="ECO:0008006" key="4">
    <source>
        <dbReference type="Google" id="ProtNLM"/>
    </source>
</evidence>
<dbReference type="InterPro" id="IPR025921">
    <property type="entry name" value="HmuY"/>
</dbReference>
<comment type="caution">
    <text evidence="2">The sequence shown here is derived from an EMBL/GenBank/DDBJ whole genome shotgun (WGS) entry which is preliminary data.</text>
</comment>
<evidence type="ECO:0000313" key="2">
    <source>
        <dbReference type="EMBL" id="GGH60107.1"/>
    </source>
</evidence>
<dbReference type="RefSeq" id="WP_188950644.1">
    <property type="nucleotide sequence ID" value="NZ_BMIB01000001.1"/>
</dbReference>
<dbReference type="Proteomes" id="UP000627292">
    <property type="component" value="Unassembled WGS sequence"/>
</dbReference>
<dbReference type="EMBL" id="BMIB01000001">
    <property type="protein sequence ID" value="GGH60107.1"/>
    <property type="molecule type" value="Genomic_DNA"/>
</dbReference>
<organism evidence="2 3">
    <name type="scientific">Filimonas zeae</name>
    <dbReference type="NCBI Taxonomy" id="1737353"/>
    <lineage>
        <taxon>Bacteria</taxon>
        <taxon>Pseudomonadati</taxon>
        <taxon>Bacteroidota</taxon>
        <taxon>Chitinophagia</taxon>
        <taxon>Chitinophagales</taxon>
        <taxon>Chitinophagaceae</taxon>
        <taxon>Filimonas</taxon>
    </lineage>
</organism>
<reference evidence="2" key="2">
    <citation type="submission" date="2020-09" db="EMBL/GenBank/DDBJ databases">
        <authorList>
            <person name="Sun Q."/>
            <person name="Zhou Y."/>
        </authorList>
    </citation>
    <scope>NUCLEOTIDE SEQUENCE</scope>
    <source>
        <strain evidence="2">CGMCC 1.15290</strain>
    </source>
</reference>
<gene>
    <name evidence="2" type="ORF">GCM10011379_07590</name>
</gene>
<dbReference type="PROSITE" id="PS51257">
    <property type="entry name" value="PROKAR_LIPOPROTEIN"/>
    <property type="match status" value="1"/>
</dbReference>
<accession>A0A917IR56</accession>
<protein>
    <recommendedName>
        <fullName evidence="4">HmuY protein</fullName>
    </recommendedName>
</protein>